<organism evidence="2 3">
    <name type="scientific">Caenorhabditis bovis</name>
    <dbReference type="NCBI Taxonomy" id="2654633"/>
    <lineage>
        <taxon>Eukaryota</taxon>
        <taxon>Metazoa</taxon>
        <taxon>Ecdysozoa</taxon>
        <taxon>Nematoda</taxon>
        <taxon>Chromadorea</taxon>
        <taxon>Rhabditida</taxon>
        <taxon>Rhabditina</taxon>
        <taxon>Rhabditomorpha</taxon>
        <taxon>Rhabditoidea</taxon>
        <taxon>Rhabditidae</taxon>
        <taxon>Peloderinae</taxon>
        <taxon>Caenorhabditis</taxon>
    </lineage>
</organism>
<dbReference type="Proteomes" id="UP000494206">
    <property type="component" value="Unassembled WGS sequence"/>
</dbReference>
<evidence type="ECO:0000313" key="2">
    <source>
        <dbReference type="EMBL" id="CAB3399562.1"/>
    </source>
</evidence>
<feature type="compositionally biased region" description="Basic and acidic residues" evidence="1">
    <location>
        <begin position="104"/>
        <end position="114"/>
    </location>
</feature>
<dbReference type="AlphaFoldDB" id="A0A8S1E705"/>
<name>A0A8S1E705_9PELO</name>
<feature type="region of interest" description="Disordered" evidence="1">
    <location>
        <begin position="41"/>
        <end position="122"/>
    </location>
</feature>
<evidence type="ECO:0000313" key="3">
    <source>
        <dbReference type="Proteomes" id="UP000494206"/>
    </source>
</evidence>
<keyword evidence="3" id="KW-1185">Reference proteome</keyword>
<dbReference type="EMBL" id="CADEPM010000002">
    <property type="protein sequence ID" value="CAB3399562.1"/>
    <property type="molecule type" value="Genomic_DNA"/>
</dbReference>
<evidence type="ECO:0000256" key="1">
    <source>
        <dbReference type="SAM" id="MobiDB-lite"/>
    </source>
</evidence>
<accession>A0A8S1E705</accession>
<protein>
    <submittedName>
        <fullName evidence="2">Uncharacterized protein</fullName>
    </submittedName>
</protein>
<sequence length="122" mass="13769">MRVEFVLKNSFPFSARLANIAVKPNKMIMLFFAEKKERRTAMDIERPDSPLPPSDDEGLPGFSRPSTPLDESKIEEAMECDEQNDGKVQECEMDEINEDEQDSGNDKMDDHDNADGPGDICD</sequence>
<proteinExistence type="predicted"/>
<feature type="compositionally biased region" description="Acidic residues" evidence="1">
    <location>
        <begin position="91"/>
        <end position="103"/>
    </location>
</feature>
<comment type="caution">
    <text evidence="2">The sequence shown here is derived from an EMBL/GenBank/DDBJ whole genome shotgun (WGS) entry which is preliminary data.</text>
</comment>
<reference evidence="2 3" key="1">
    <citation type="submission" date="2020-04" db="EMBL/GenBank/DDBJ databases">
        <authorList>
            <person name="Laetsch R D."/>
            <person name="Stevens L."/>
            <person name="Kumar S."/>
            <person name="Blaxter L. M."/>
        </authorList>
    </citation>
    <scope>NUCLEOTIDE SEQUENCE [LARGE SCALE GENOMIC DNA]</scope>
</reference>
<gene>
    <name evidence="2" type="ORF">CBOVIS_LOCUS2661</name>
</gene>